<dbReference type="OrthoDB" id="9810148at2"/>
<name>A0A1U7HJV6_9CYAN</name>
<evidence type="ECO:0000313" key="1">
    <source>
        <dbReference type="EMBL" id="OKH23818.1"/>
    </source>
</evidence>
<dbReference type="STRING" id="1921803.NIES593_09185"/>
<dbReference type="Gene3D" id="3.40.50.300">
    <property type="entry name" value="P-loop containing nucleotide triphosphate hydrolases"/>
    <property type="match status" value="1"/>
</dbReference>
<protein>
    <submittedName>
        <fullName evidence="1">DNA polymerase III subunit delta</fullName>
    </submittedName>
</protein>
<dbReference type="InterPro" id="IPR027417">
    <property type="entry name" value="P-loop_NTPase"/>
</dbReference>
<dbReference type="Proteomes" id="UP000186868">
    <property type="component" value="Unassembled WGS sequence"/>
</dbReference>
<reference evidence="1 2" key="1">
    <citation type="submission" date="2016-11" db="EMBL/GenBank/DDBJ databases">
        <title>Draft Genome Sequences of Nine Cyanobacterial Strains from Diverse Habitats.</title>
        <authorList>
            <person name="Zhu T."/>
            <person name="Hou S."/>
            <person name="Lu X."/>
            <person name="Hess W.R."/>
        </authorList>
    </citation>
    <scope>NUCLEOTIDE SEQUENCE [LARGE SCALE GENOMIC DNA]</scope>
    <source>
        <strain evidence="1 2">NIES-593</strain>
    </source>
</reference>
<proteinExistence type="predicted"/>
<dbReference type="SUPFAM" id="SSF52540">
    <property type="entry name" value="P-loop containing nucleoside triphosphate hydrolases"/>
    <property type="match status" value="1"/>
</dbReference>
<accession>A0A1U7HJV6</accession>
<dbReference type="Pfam" id="PF13177">
    <property type="entry name" value="DNA_pol3_delta2"/>
    <property type="match status" value="1"/>
</dbReference>
<dbReference type="EMBL" id="MRCB01000008">
    <property type="protein sequence ID" value="OKH23818.1"/>
    <property type="molecule type" value="Genomic_DNA"/>
</dbReference>
<evidence type="ECO:0000313" key="2">
    <source>
        <dbReference type="Proteomes" id="UP000186868"/>
    </source>
</evidence>
<dbReference type="NCBIfam" id="TIGR00678">
    <property type="entry name" value="holB"/>
    <property type="match status" value="1"/>
</dbReference>
<keyword evidence="2" id="KW-1185">Reference proteome</keyword>
<organism evidence="1 2">
    <name type="scientific">Hydrococcus rivularis NIES-593</name>
    <dbReference type="NCBI Taxonomy" id="1921803"/>
    <lineage>
        <taxon>Bacteria</taxon>
        <taxon>Bacillati</taxon>
        <taxon>Cyanobacteriota</taxon>
        <taxon>Cyanophyceae</taxon>
        <taxon>Pleurocapsales</taxon>
        <taxon>Hydrococcaceae</taxon>
        <taxon>Hydrococcus</taxon>
    </lineage>
</organism>
<comment type="caution">
    <text evidence="1">The sequence shown here is derived from an EMBL/GenBank/DDBJ whole genome shotgun (WGS) entry which is preliminary data.</text>
</comment>
<dbReference type="GO" id="GO:0003887">
    <property type="term" value="F:DNA-directed DNA polymerase activity"/>
    <property type="evidence" value="ECO:0007669"/>
    <property type="project" value="InterPro"/>
</dbReference>
<dbReference type="InterPro" id="IPR050238">
    <property type="entry name" value="DNA_Rep/Repair_Clamp_Loader"/>
</dbReference>
<dbReference type="GO" id="GO:0008408">
    <property type="term" value="F:3'-5' exonuclease activity"/>
    <property type="evidence" value="ECO:0007669"/>
    <property type="project" value="InterPro"/>
</dbReference>
<dbReference type="AlphaFoldDB" id="A0A1U7HJV6"/>
<sequence>MNYFSQLVSQSQAVELLQEAIARNRIAPAYLFAGPSGVGRSLAAKCFSQWLLSLDLSPEKNAMAQKRALAGNHPDLLWVEATYQHQGQLLTAKEAAAAGLKRKAAPQIRIEQIRDIAQFLNRPPIEASRLLVVIEEAQAMTEAAANALLKTLEEPGRATIILIAPNTDVLLPTIVSRCQKIPFYRLSPEQMEEVLRRNGHEAILTYPEILAIAQGSPGEAIAAFAQLQAIPEALRQQLSQLPDSPLSALELAKTIDRELDTQAQIWLIDYLQYIYWQNWRQQNLLELLEKARQYLLNYVQPRLVWECTLLEMIL</sequence>
<dbReference type="PANTHER" id="PTHR11669">
    <property type="entry name" value="REPLICATION FACTOR C / DNA POLYMERASE III GAMMA-TAU SUBUNIT"/>
    <property type="match status" value="1"/>
</dbReference>
<dbReference type="PANTHER" id="PTHR11669:SF8">
    <property type="entry name" value="DNA POLYMERASE III SUBUNIT DELTA"/>
    <property type="match status" value="1"/>
</dbReference>
<dbReference type="NCBIfam" id="NF005638">
    <property type="entry name" value="PRK07399.1"/>
    <property type="match status" value="1"/>
</dbReference>
<gene>
    <name evidence="1" type="ORF">NIES593_09185</name>
</gene>
<dbReference type="RefSeq" id="WP_073599290.1">
    <property type="nucleotide sequence ID" value="NZ_MRCB01000008.1"/>
</dbReference>
<dbReference type="InterPro" id="IPR004622">
    <property type="entry name" value="DNA_pol_HolB"/>
</dbReference>
<dbReference type="GO" id="GO:0006261">
    <property type="term" value="P:DNA-templated DNA replication"/>
    <property type="evidence" value="ECO:0007669"/>
    <property type="project" value="TreeGrafter"/>
</dbReference>